<evidence type="ECO:0000256" key="7">
    <source>
        <dbReference type="SAM" id="MobiDB-lite"/>
    </source>
</evidence>
<reference evidence="9" key="2">
    <citation type="submission" date="2015-07" db="EMBL/GenBank/DDBJ databases">
        <authorList>
            <person name="Noorani M."/>
        </authorList>
    </citation>
    <scope>NUCLEOTIDE SEQUENCE</scope>
    <source>
        <strain evidence="9">Yugu1</strain>
    </source>
</reference>
<protein>
    <recommendedName>
        <fullName evidence="8">BZIP domain-containing protein</fullName>
    </recommendedName>
</protein>
<reference evidence="9" key="1">
    <citation type="journal article" date="2012" name="Nat. Biotechnol.">
        <title>Reference genome sequence of the model plant Setaria.</title>
        <authorList>
            <person name="Bennetzen J.L."/>
            <person name="Schmutz J."/>
            <person name="Wang H."/>
            <person name="Percifield R."/>
            <person name="Hawkins J."/>
            <person name="Pontaroli A.C."/>
            <person name="Estep M."/>
            <person name="Feng L."/>
            <person name="Vaughn J.N."/>
            <person name="Grimwood J."/>
            <person name="Jenkins J."/>
            <person name="Barry K."/>
            <person name="Lindquist E."/>
            <person name="Hellsten U."/>
            <person name="Deshpande S."/>
            <person name="Wang X."/>
            <person name="Wu X."/>
            <person name="Mitros T."/>
            <person name="Triplett J."/>
            <person name="Yang X."/>
            <person name="Ye C.Y."/>
            <person name="Mauro-Herrera M."/>
            <person name="Wang L."/>
            <person name="Li P."/>
            <person name="Sharma M."/>
            <person name="Sharma R."/>
            <person name="Ronald P.C."/>
            <person name="Panaud O."/>
            <person name="Kellogg E.A."/>
            <person name="Brutnell T.P."/>
            <person name="Doust A.N."/>
            <person name="Tuskan G.A."/>
            <person name="Rokhsar D."/>
            <person name="Devos K.M."/>
        </authorList>
    </citation>
    <scope>NUCLEOTIDE SEQUENCE [LARGE SCALE GENOMIC DNA]</scope>
    <source>
        <strain evidence="9">Yugu1</strain>
    </source>
</reference>
<evidence type="ECO:0000256" key="3">
    <source>
        <dbReference type="ARBA" id="ARBA00023015"/>
    </source>
</evidence>
<dbReference type="SUPFAM" id="SSF57959">
    <property type="entry name" value="Leucine zipper domain"/>
    <property type="match status" value="1"/>
</dbReference>
<dbReference type="KEGG" id="sita:101766653"/>
<gene>
    <name evidence="9" type="ORF">SETIT_9G421000v2</name>
</gene>
<dbReference type="FunFam" id="1.20.5.170:FF:000036">
    <property type="entry name" value="ABSCISIC ACID-INSENSITIVE 5-like protein 2"/>
    <property type="match status" value="1"/>
</dbReference>
<dbReference type="InterPro" id="IPR004827">
    <property type="entry name" value="bZIP"/>
</dbReference>
<dbReference type="InterPro" id="IPR043452">
    <property type="entry name" value="BZIP46-like"/>
</dbReference>
<evidence type="ECO:0000256" key="4">
    <source>
        <dbReference type="ARBA" id="ARBA00023125"/>
    </source>
</evidence>
<evidence type="ECO:0000259" key="8">
    <source>
        <dbReference type="PROSITE" id="PS50217"/>
    </source>
</evidence>
<dbReference type="GO" id="GO:0005634">
    <property type="term" value="C:nucleus"/>
    <property type="evidence" value="ECO:0007669"/>
    <property type="project" value="UniProtKB-SubCell"/>
</dbReference>
<dbReference type="SMART" id="SM00338">
    <property type="entry name" value="BRLZ"/>
    <property type="match status" value="1"/>
</dbReference>
<evidence type="ECO:0000256" key="5">
    <source>
        <dbReference type="ARBA" id="ARBA00023163"/>
    </source>
</evidence>
<keyword evidence="4" id="KW-0238">DNA-binding</keyword>
<dbReference type="OrthoDB" id="644067at2759"/>
<keyword evidence="2" id="KW-0938">Abscisic acid signaling pathway</keyword>
<dbReference type="EMBL" id="CM003536">
    <property type="protein sequence ID" value="RCV45036.1"/>
    <property type="molecule type" value="Genomic_DNA"/>
</dbReference>
<dbReference type="PANTHER" id="PTHR22952:SF442">
    <property type="entry name" value="OS03G0322700 PROTEIN"/>
    <property type="match status" value="1"/>
</dbReference>
<feature type="compositionally biased region" description="Basic and acidic residues" evidence="7">
    <location>
        <begin position="161"/>
        <end position="171"/>
    </location>
</feature>
<dbReference type="PANTHER" id="PTHR22952">
    <property type="entry name" value="CAMP-RESPONSE ELEMENT BINDING PROTEIN-RELATED"/>
    <property type="match status" value="1"/>
</dbReference>
<dbReference type="Gene3D" id="1.20.5.170">
    <property type="match status" value="1"/>
</dbReference>
<proteinExistence type="predicted"/>
<dbReference type="CDD" id="cd14707">
    <property type="entry name" value="bZIP_plant_BZIP46"/>
    <property type="match status" value="1"/>
</dbReference>
<dbReference type="Pfam" id="PF00170">
    <property type="entry name" value="bZIP_1"/>
    <property type="match status" value="1"/>
</dbReference>
<dbReference type="GO" id="GO:0003700">
    <property type="term" value="F:DNA-binding transcription factor activity"/>
    <property type="evidence" value="ECO:0007669"/>
    <property type="project" value="InterPro"/>
</dbReference>
<keyword evidence="6" id="KW-0539">Nucleus</keyword>
<organism evidence="9">
    <name type="scientific">Setaria italica</name>
    <name type="common">Foxtail millet</name>
    <name type="synonym">Panicum italicum</name>
    <dbReference type="NCBI Taxonomy" id="4555"/>
    <lineage>
        <taxon>Eukaryota</taxon>
        <taxon>Viridiplantae</taxon>
        <taxon>Streptophyta</taxon>
        <taxon>Embryophyta</taxon>
        <taxon>Tracheophyta</taxon>
        <taxon>Spermatophyta</taxon>
        <taxon>Magnoliopsida</taxon>
        <taxon>Liliopsida</taxon>
        <taxon>Poales</taxon>
        <taxon>Poaceae</taxon>
        <taxon>PACMAD clade</taxon>
        <taxon>Panicoideae</taxon>
        <taxon>Panicodae</taxon>
        <taxon>Paniceae</taxon>
        <taxon>Cenchrinae</taxon>
        <taxon>Setaria</taxon>
    </lineage>
</organism>
<dbReference type="AlphaFoldDB" id="A0A368SRJ1"/>
<dbReference type="PROSITE" id="PS00036">
    <property type="entry name" value="BZIP_BASIC"/>
    <property type="match status" value="1"/>
</dbReference>
<accession>A0A368SRJ1</accession>
<dbReference type="GO" id="GO:0003677">
    <property type="term" value="F:DNA binding"/>
    <property type="evidence" value="ECO:0007669"/>
    <property type="project" value="UniProtKB-KW"/>
</dbReference>
<evidence type="ECO:0000256" key="2">
    <source>
        <dbReference type="ARBA" id="ARBA00022682"/>
    </source>
</evidence>
<sequence>MGAKAMSSHGSGAAGGGGGGAALSRQGSVCSLTFGEADGQLHGVNLDDLLRAGRKTVDEVWRDIQGAGGGACPRAQMTLEDFLSRAGTSAPADAAGNGACARSWGAHQLYQPAPAPQLGRHHQPAVGRPVPRPLGVGAGPVLEALYYEGGAAAAAGGNRAGPEHGVAERSNERRKKRMIKNRESAARSRARKQAYTNELENKISQLEEENERLRGHKMTLAVVAVGSAVLRSELRRGQAPEPVVQYVPQQEVKNQLQLQLRRTNSANF</sequence>
<name>A0A368SRJ1_SETIT</name>
<dbReference type="GO" id="GO:0045893">
    <property type="term" value="P:positive regulation of DNA-templated transcription"/>
    <property type="evidence" value="ECO:0007669"/>
    <property type="project" value="InterPro"/>
</dbReference>
<feature type="domain" description="BZIP" evidence="8">
    <location>
        <begin position="171"/>
        <end position="214"/>
    </location>
</feature>
<evidence type="ECO:0000256" key="1">
    <source>
        <dbReference type="ARBA" id="ARBA00004123"/>
    </source>
</evidence>
<evidence type="ECO:0000313" key="9">
    <source>
        <dbReference type="EMBL" id="RCV45036.1"/>
    </source>
</evidence>
<keyword evidence="3" id="KW-0805">Transcription regulation</keyword>
<dbReference type="InterPro" id="IPR046347">
    <property type="entry name" value="bZIP_sf"/>
</dbReference>
<dbReference type="PROSITE" id="PS50217">
    <property type="entry name" value="BZIP"/>
    <property type="match status" value="1"/>
</dbReference>
<dbReference type="GO" id="GO:0009738">
    <property type="term" value="P:abscisic acid-activated signaling pathway"/>
    <property type="evidence" value="ECO:0007669"/>
    <property type="project" value="UniProtKB-KW"/>
</dbReference>
<dbReference type="STRING" id="4555.A0A368SRJ1"/>
<comment type="subcellular location">
    <subcellularLocation>
        <location evidence="1">Nucleus</location>
    </subcellularLocation>
</comment>
<feature type="region of interest" description="Disordered" evidence="7">
    <location>
        <begin position="154"/>
        <end position="195"/>
    </location>
</feature>
<dbReference type="SMR" id="A0A368SRJ1"/>
<evidence type="ECO:0000256" key="6">
    <source>
        <dbReference type="ARBA" id="ARBA00023242"/>
    </source>
</evidence>
<keyword evidence="5" id="KW-0804">Transcription</keyword>